<gene>
    <name evidence="1" type="ORF">V1477_007376</name>
</gene>
<dbReference type="Proteomes" id="UP001607303">
    <property type="component" value="Unassembled WGS sequence"/>
</dbReference>
<accession>A0ABD2CIB8</accession>
<sequence>MKDDFILTEFGKVHIGKGRVTISPLLVLVLSLTSSSSSSSNIVIAIVNSSGSSSGSSKSRGQLGNLCLRVSCTTSLVNESTINQMLPASFRVRENDWRHHLPLK</sequence>
<dbReference type="EMBL" id="JAYRBN010000050">
    <property type="protein sequence ID" value="KAL2744834.1"/>
    <property type="molecule type" value="Genomic_DNA"/>
</dbReference>
<dbReference type="AlphaFoldDB" id="A0ABD2CIB8"/>
<name>A0ABD2CIB8_VESMC</name>
<evidence type="ECO:0000313" key="2">
    <source>
        <dbReference type="Proteomes" id="UP001607303"/>
    </source>
</evidence>
<organism evidence="1 2">
    <name type="scientific">Vespula maculifrons</name>
    <name type="common">Eastern yellow jacket</name>
    <name type="synonym">Wasp</name>
    <dbReference type="NCBI Taxonomy" id="7453"/>
    <lineage>
        <taxon>Eukaryota</taxon>
        <taxon>Metazoa</taxon>
        <taxon>Ecdysozoa</taxon>
        <taxon>Arthropoda</taxon>
        <taxon>Hexapoda</taxon>
        <taxon>Insecta</taxon>
        <taxon>Pterygota</taxon>
        <taxon>Neoptera</taxon>
        <taxon>Endopterygota</taxon>
        <taxon>Hymenoptera</taxon>
        <taxon>Apocrita</taxon>
        <taxon>Aculeata</taxon>
        <taxon>Vespoidea</taxon>
        <taxon>Vespidae</taxon>
        <taxon>Vespinae</taxon>
        <taxon>Vespula</taxon>
    </lineage>
</organism>
<protein>
    <submittedName>
        <fullName evidence="1">Uncharacterized protein</fullName>
    </submittedName>
</protein>
<proteinExistence type="predicted"/>
<reference evidence="1 2" key="1">
    <citation type="journal article" date="2024" name="Ann. Entomol. Soc. Am.">
        <title>Genomic analyses of the southern and eastern yellowjacket wasps (Hymenoptera: Vespidae) reveal evolutionary signatures of social life.</title>
        <authorList>
            <person name="Catto M.A."/>
            <person name="Caine P.B."/>
            <person name="Orr S.E."/>
            <person name="Hunt B.G."/>
            <person name="Goodisman M.A.D."/>
        </authorList>
    </citation>
    <scope>NUCLEOTIDE SEQUENCE [LARGE SCALE GENOMIC DNA]</scope>
    <source>
        <strain evidence="1">232</strain>
        <tissue evidence="1">Head and thorax</tissue>
    </source>
</reference>
<evidence type="ECO:0000313" key="1">
    <source>
        <dbReference type="EMBL" id="KAL2744834.1"/>
    </source>
</evidence>
<comment type="caution">
    <text evidence="1">The sequence shown here is derived from an EMBL/GenBank/DDBJ whole genome shotgun (WGS) entry which is preliminary data.</text>
</comment>
<keyword evidence="2" id="KW-1185">Reference proteome</keyword>